<feature type="signal peptide" evidence="1">
    <location>
        <begin position="1"/>
        <end position="22"/>
    </location>
</feature>
<keyword evidence="1" id="KW-0732">Signal</keyword>
<dbReference type="EMBL" id="LZIN01000036">
    <property type="protein sequence ID" value="OBG07747.1"/>
    <property type="molecule type" value="Genomic_DNA"/>
</dbReference>
<dbReference type="RefSeq" id="WP_064854511.1">
    <property type="nucleotide sequence ID" value="NZ_LZIM01000050.1"/>
</dbReference>
<reference evidence="4" key="1">
    <citation type="submission" date="2016-06" db="EMBL/GenBank/DDBJ databases">
        <authorList>
            <person name="Sutton G."/>
            <person name="Brinkac L."/>
            <person name="Sanka R."/>
            <person name="Adams M."/>
            <person name="Lau E."/>
            <person name="Mehaffy C."/>
            <person name="Tameris M."/>
            <person name="Hatherill M."/>
            <person name="Hanekom W."/>
            <person name="Mahomed H."/>
            <person name="Mcshane H."/>
        </authorList>
    </citation>
    <scope>NUCLEOTIDE SEQUENCE [LARGE SCALE GENOMIC DNA]</scope>
    <source>
        <strain evidence="4">852014-51077_SCH5608930-a</strain>
    </source>
</reference>
<dbReference type="Proteomes" id="UP000093985">
    <property type="component" value="Unassembled WGS sequence"/>
</dbReference>
<dbReference type="OrthoDB" id="4762356at2"/>
<protein>
    <recommendedName>
        <fullName evidence="2">DUF732 domain-containing protein</fullName>
    </recommendedName>
</protein>
<feature type="chain" id="PRO_5009825502" description="DUF732 domain-containing protein" evidence="1">
    <location>
        <begin position="23"/>
        <end position="104"/>
    </location>
</feature>
<evidence type="ECO:0000313" key="3">
    <source>
        <dbReference type="EMBL" id="OBG07747.1"/>
    </source>
</evidence>
<dbReference type="Pfam" id="PF05305">
    <property type="entry name" value="DUF732"/>
    <property type="match status" value="1"/>
</dbReference>
<accession>A0A1A2ERM2</accession>
<comment type="caution">
    <text evidence="3">The sequence shown here is derived from an EMBL/GenBank/DDBJ whole genome shotgun (WGS) entry which is preliminary data.</text>
</comment>
<dbReference type="AlphaFoldDB" id="A0A1A2ERM2"/>
<dbReference type="InterPro" id="IPR007969">
    <property type="entry name" value="DUF732"/>
</dbReference>
<name>A0A1A2ERM2_MYCSD</name>
<proteinExistence type="predicted"/>
<feature type="domain" description="DUF732" evidence="2">
    <location>
        <begin position="29"/>
        <end position="99"/>
    </location>
</feature>
<evidence type="ECO:0000313" key="4">
    <source>
        <dbReference type="Proteomes" id="UP000093985"/>
    </source>
</evidence>
<organism evidence="3 4">
    <name type="scientific">Mycolicibacter sinensis (strain JDM601)</name>
    <name type="common">Mycobacterium sinense</name>
    <dbReference type="NCBI Taxonomy" id="875328"/>
    <lineage>
        <taxon>Bacteria</taxon>
        <taxon>Bacillati</taxon>
        <taxon>Actinomycetota</taxon>
        <taxon>Actinomycetes</taxon>
        <taxon>Mycobacteriales</taxon>
        <taxon>Mycobacteriaceae</taxon>
        <taxon>Mycolicibacter</taxon>
    </lineage>
</organism>
<evidence type="ECO:0000256" key="1">
    <source>
        <dbReference type="SAM" id="SignalP"/>
    </source>
</evidence>
<evidence type="ECO:0000259" key="2">
    <source>
        <dbReference type="Pfam" id="PF05305"/>
    </source>
</evidence>
<sequence length="104" mass="10290">MKEIVAIAGLALAIAGATPAQADPDGADDDPAFIASLKQSGMTFASEGQAIAAARAVCGLISNGESGLQVVREVQSDNAALTLDGAAQFAAIAANAYCPGQLKN</sequence>
<gene>
    <name evidence="3" type="ORF">A5771_05440</name>
</gene>